<dbReference type="PANTHER" id="PTHR47529:SF1">
    <property type="entry name" value="PERIPLASMIC CHAPERONE PPID"/>
    <property type="match status" value="1"/>
</dbReference>
<evidence type="ECO:0000259" key="9">
    <source>
        <dbReference type="Pfam" id="PF13145"/>
    </source>
</evidence>
<dbReference type="EMBL" id="BX571657">
    <property type="protein sequence ID" value="CAE09390.1"/>
    <property type="molecule type" value="Genomic_DNA"/>
</dbReference>
<keyword evidence="6" id="KW-0143">Chaperone</keyword>
<dbReference type="InterPro" id="IPR052029">
    <property type="entry name" value="PpiD_chaperone"/>
</dbReference>
<dbReference type="KEGG" id="wsu:WS0233"/>
<evidence type="ECO:0000256" key="2">
    <source>
        <dbReference type="ARBA" id="ARBA00022475"/>
    </source>
</evidence>
<dbReference type="PANTHER" id="PTHR47529">
    <property type="entry name" value="PEPTIDYL-PROLYL CIS-TRANS ISOMERASE D"/>
    <property type="match status" value="1"/>
</dbReference>
<dbReference type="Pfam" id="PF13624">
    <property type="entry name" value="SurA_N_3"/>
    <property type="match status" value="1"/>
</dbReference>
<dbReference type="Gene3D" id="1.10.4030.10">
    <property type="entry name" value="Porin chaperone SurA, peptide-binding domain"/>
    <property type="match status" value="1"/>
</dbReference>
<evidence type="ECO:0000313" key="11">
    <source>
        <dbReference type="Proteomes" id="UP000000422"/>
    </source>
</evidence>
<reference evidence="10 11" key="1">
    <citation type="journal article" date="2003" name="Proc. Natl. Acad. Sci. U.S.A.">
        <title>Complete genome sequence and analysis of Wolinella succinogenes.</title>
        <authorList>
            <person name="Baar C."/>
            <person name="Eppinger M."/>
            <person name="Raddatz G."/>
            <person name="Simon JM."/>
            <person name="Lanz C."/>
            <person name="Klimmek O."/>
            <person name="Nandakumar R."/>
            <person name="Gross R."/>
            <person name="Rosinus A."/>
            <person name="Keller H."/>
            <person name="Jagtap P."/>
            <person name="Linke B."/>
            <person name="Meyer F."/>
            <person name="Lederer H."/>
            <person name="Schuster S.C."/>
        </authorList>
    </citation>
    <scope>NUCLEOTIDE SEQUENCE [LARGE SCALE GENOMIC DNA]</scope>
    <source>
        <strain evidence="11">ATCC 29543 / DSM 1740 / CCUG 13145 / JCM 31913 / LMG 7466 / NCTC 11488 / FDC 602W</strain>
    </source>
</reference>
<comment type="subcellular location">
    <subcellularLocation>
        <location evidence="1">Cell membrane</location>
        <topology evidence="1">Single-pass type II membrane protein</topology>
    </subcellularLocation>
</comment>
<dbReference type="Proteomes" id="UP000000422">
    <property type="component" value="Chromosome"/>
</dbReference>
<organism evidence="11">
    <name type="scientific">Wolinella succinogenes (strain ATCC 29543 / DSM 1740 / CCUG 13145 / JCM 31913 / LMG 7466 / NCTC 11488 / FDC 602W)</name>
    <name type="common">Vibrio succinogenes</name>
    <dbReference type="NCBI Taxonomy" id="273121"/>
    <lineage>
        <taxon>Bacteria</taxon>
        <taxon>Pseudomonadati</taxon>
        <taxon>Campylobacterota</taxon>
        <taxon>Epsilonproteobacteria</taxon>
        <taxon>Campylobacterales</taxon>
        <taxon>Helicobacteraceae</taxon>
        <taxon>Wolinella</taxon>
    </lineage>
</organism>
<accession>Q7MSQ2</accession>
<evidence type="ECO:0000256" key="7">
    <source>
        <dbReference type="ARBA" id="ARBA00038408"/>
    </source>
</evidence>
<protein>
    <recommendedName>
        <fullName evidence="9">PpiC domain-containing protein</fullName>
    </recommendedName>
</protein>
<dbReference type="GO" id="GO:0005886">
    <property type="term" value="C:plasma membrane"/>
    <property type="evidence" value="ECO:0007669"/>
    <property type="project" value="UniProtKB-SubCell"/>
</dbReference>
<proteinExistence type="inferred from homology"/>
<feature type="domain" description="PpiC" evidence="9">
    <location>
        <begin position="240"/>
        <end position="359"/>
    </location>
</feature>
<keyword evidence="11" id="KW-1185">Reference proteome</keyword>
<dbReference type="InterPro" id="IPR000297">
    <property type="entry name" value="PPIase_PpiC"/>
</dbReference>
<keyword evidence="5 8" id="KW-0472">Membrane</keyword>
<evidence type="ECO:0000256" key="5">
    <source>
        <dbReference type="ARBA" id="ARBA00023136"/>
    </source>
</evidence>
<keyword evidence="2" id="KW-1003">Cell membrane</keyword>
<dbReference type="SUPFAM" id="SSF109998">
    <property type="entry name" value="Triger factor/SurA peptide-binding domain-like"/>
    <property type="match status" value="1"/>
</dbReference>
<feature type="transmembrane region" description="Helical" evidence="8">
    <location>
        <begin position="12"/>
        <end position="34"/>
    </location>
</feature>
<keyword evidence="3 8" id="KW-0812">Transmembrane</keyword>
<dbReference type="AlphaFoldDB" id="Q7MSQ2"/>
<sequence>MINWMQKHKRYLVITIWISVIAFVGAGFVGWGAYSFSSSSSWVAKVGETKITQTELEQEYARLYEFYNKIVGGSLDKEQAKALGIEKQALDSLISKTLMLNFAKDVGLRVSDEEVAKAVVKMEAFHVEGKFDDKTYRKVLEENHYKPAAFERALHDSLLLEKLGVILTPSVTELEKESLGAAFYIQDKLSIKTLSSTSLKPVVSDEEVKSFWGENQDVYMTDRVYDIIYSLSKNDEISASDEELKIHYDSFKNNYLGLDGRPLEFELARTRVEKDYKDAQAEKNALKTYIEFKKSPTPEGTRYSLAESDETLGDELLYRLSEAKVGETLKPVPSPEGYLTIKLMGIKESEPMKFEAAKELARNDLLAQKKRDLLEEMAKKELESFKGEVIGFIGRDDVAKISSLETEEAAEFLAQVFQSSEPKGYVLLDEKAVLFEILEQKLLKSEEMIKNLDFIAQNVTQIKERLAEGAFLEYLNRRYAIVKNR</sequence>
<name>Q7MSQ2_WOLSU</name>
<evidence type="ECO:0000256" key="3">
    <source>
        <dbReference type="ARBA" id="ARBA00022692"/>
    </source>
</evidence>
<dbReference type="Pfam" id="PF13145">
    <property type="entry name" value="Rotamase_2"/>
    <property type="match status" value="1"/>
</dbReference>
<keyword evidence="4 8" id="KW-1133">Transmembrane helix</keyword>
<evidence type="ECO:0000256" key="1">
    <source>
        <dbReference type="ARBA" id="ARBA00004401"/>
    </source>
</evidence>
<dbReference type="InterPro" id="IPR027304">
    <property type="entry name" value="Trigger_fact/SurA_dom_sf"/>
</dbReference>
<gene>
    <name evidence="10" type="ordered locus">WS0233</name>
</gene>
<dbReference type="STRING" id="273121.WS0233"/>
<evidence type="ECO:0000256" key="4">
    <source>
        <dbReference type="ARBA" id="ARBA00022989"/>
    </source>
</evidence>
<dbReference type="HOGENOM" id="CLU_552854_0_0_7"/>
<evidence type="ECO:0000313" key="10">
    <source>
        <dbReference type="EMBL" id="CAE09390.1"/>
    </source>
</evidence>
<comment type="similarity">
    <text evidence="7">Belongs to the PpiD chaperone family.</text>
</comment>
<dbReference type="RefSeq" id="WP_011138190.1">
    <property type="nucleotide sequence ID" value="NC_005090.1"/>
</dbReference>
<evidence type="ECO:0000256" key="8">
    <source>
        <dbReference type="SAM" id="Phobius"/>
    </source>
</evidence>
<evidence type="ECO:0000256" key="6">
    <source>
        <dbReference type="ARBA" id="ARBA00023186"/>
    </source>
</evidence>
<dbReference type="GO" id="GO:0003755">
    <property type="term" value="F:peptidyl-prolyl cis-trans isomerase activity"/>
    <property type="evidence" value="ECO:0007669"/>
    <property type="project" value="InterPro"/>
</dbReference>
<dbReference type="eggNOG" id="COG0760">
    <property type="taxonomic scope" value="Bacteria"/>
</dbReference>